<gene>
    <name evidence="1" type="ORF">Pmani_015652</name>
</gene>
<dbReference type="AlphaFoldDB" id="A0AAE1PTH9"/>
<protein>
    <submittedName>
        <fullName evidence="1">Uncharacterized protein</fullName>
    </submittedName>
</protein>
<evidence type="ECO:0000313" key="1">
    <source>
        <dbReference type="EMBL" id="KAK4312987.1"/>
    </source>
</evidence>
<keyword evidence="2" id="KW-1185">Reference proteome</keyword>
<dbReference type="Proteomes" id="UP001292094">
    <property type="component" value="Unassembled WGS sequence"/>
</dbReference>
<comment type="caution">
    <text evidence="1">The sequence shown here is derived from an EMBL/GenBank/DDBJ whole genome shotgun (WGS) entry which is preliminary data.</text>
</comment>
<name>A0AAE1PTH9_9EUCA</name>
<organism evidence="1 2">
    <name type="scientific">Petrolisthes manimaculis</name>
    <dbReference type="NCBI Taxonomy" id="1843537"/>
    <lineage>
        <taxon>Eukaryota</taxon>
        <taxon>Metazoa</taxon>
        <taxon>Ecdysozoa</taxon>
        <taxon>Arthropoda</taxon>
        <taxon>Crustacea</taxon>
        <taxon>Multicrustacea</taxon>
        <taxon>Malacostraca</taxon>
        <taxon>Eumalacostraca</taxon>
        <taxon>Eucarida</taxon>
        <taxon>Decapoda</taxon>
        <taxon>Pleocyemata</taxon>
        <taxon>Anomura</taxon>
        <taxon>Galatheoidea</taxon>
        <taxon>Porcellanidae</taxon>
        <taxon>Petrolisthes</taxon>
    </lineage>
</organism>
<evidence type="ECO:0000313" key="2">
    <source>
        <dbReference type="Proteomes" id="UP001292094"/>
    </source>
</evidence>
<accession>A0AAE1PTH9</accession>
<proteinExistence type="predicted"/>
<sequence length="127" mass="15023">MDYDGPLGSVRLQKGNAGYRPSLFNLLKVTLPRKYPTVRSIDPCKIKHLEDFLDIMTVSRGQYLQYIVEQQKELTRNDTVEDEEDMDILMITWIMRMVTVIGTRENLRDRDALRELVTRQHITPEYY</sequence>
<reference evidence="1" key="1">
    <citation type="submission" date="2023-11" db="EMBL/GenBank/DDBJ databases">
        <title>Genome assemblies of two species of porcelain crab, Petrolisthes cinctipes and Petrolisthes manimaculis (Anomura: Porcellanidae).</title>
        <authorList>
            <person name="Angst P."/>
        </authorList>
    </citation>
    <scope>NUCLEOTIDE SEQUENCE</scope>
    <source>
        <strain evidence="1">PB745_02</strain>
        <tissue evidence="1">Gill</tissue>
    </source>
</reference>
<dbReference type="EMBL" id="JAWZYT010001357">
    <property type="protein sequence ID" value="KAK4312987.1"/>
    <property type="molecule type" value="Genomic_DNA"/>
</dbReference>